<keyword evidence="2" id="KW-0614">Plasmid</keyword>
<dbReference type="AlphaFoldDB" id="A0A6N1AR06"/>
<dbReference type="CDD" id="cd02042">
    <property type="entry name" value="ParAB_family"/>
    <property type="match status" value="1"/>
</dbReference>
<protein>
    <submittedName>
        <fullName evidence="2">Chromosome partitioning protein</fullName>
    </submittedName>
</protein>
<proteinExistence type="predicted"/>
<dbReference type="Proteomes" id="UP000509702">
    <property type="component" value="Plasmid unnamed6"/>
</dbReference>
<organism evidence="2 3">
    <name type="scientific">Azospirillum oryzae</name>
    <dbReference type="NCBI Taxonomy" id="286727"/>
    <lineage>
        <taxon>Bacteria</taxon>
        <taxon>Pseudomonadati</taxon>
        <taxon>Pseudomonadota</taxon>
        <taxon>Alphaproteobacteria</taxon>
        <taxon>Rhodospirillales</taxon>
        <taxon>Azospirillaceae</taxon>
        <taxon>Azospirillum</taxon>
    </lineage>
</organism>
<dbReference type="Pfam" id="PF01656">
    <property type="entry name" value="CbiA"/>
    <property type="match status" value="1"/>
</dbReference>
<name>A0A6N1AR06_9PROT</name>
<evidence type="ECO:0000259" key="1">
    <source>
        <dbReference type="Pfam" id="PF01656"/>
    </source>
</evidence>
<feature type="domain" description="CobQ/CobB/MinD/ParA nucleotide binding" evidence="1">
    <location>
        <begin position="5"/>
        <end position="185"/>
    </location>
</feature>
<dbReference type="OrthoDB" id="7301681at2"/>
<dbReference type="EMBL" id="CP054621">
    <property type="protein sequence ID" value="QKS54010.1"/>
    <property type="molecule type" value="Genomic_DNA"/>
</dbReference>
<dbReference type="SUPFAM" id="SSF52540">
    <property type="entry name" value="P-loop containing nucleoside triphosphate hydrolases"/>
    <property type="match status" value="1"/>
</dbReference>
<dbReference type="KEGG" id="aoz:HUE56_26335"/>
<dbReference type="PIRSF" id="PIRSF009320">
    <property type="entry name" value="Nuc_binding_HP_1000"/>
    <property type="match status" value="1"/>
</dbReference>
<dbReference type="RefSeq" id="WP_149199660.1">
    <property type="nucleotide sequence ID" value="NZ_BSOV01000002.1"/>
</dbReference>
<dbReference type="PANTHER" id="PTHR13696:SF96">
    <property type="entry name" value="COBQ_COBB_MIND_PARA NUCLEOTIDE BINDING DOMAIN-CONTAINING PROTEIN"/>
    <property type="match status" value="1"/>
</dbReference>
<sequence>MIAALVNLTPGVGRTMLAVNLAGELALQGRRVVLLDIDGVSGTGDWIARRRANGMPLLFDSATIAGTQLWHGLGGFAASFDHVVIDTPSRSPAALRAALLAAETVLIPTRPDRASLGRGAATLQLVIEALAVEPALTASLVLSKAPDGLRVEPGSEATVMGLRLPVSAAVIRQRQAFTDSMDTGLLVPELEMAGQAEADIRHLVSETFGLATAPVTG</sequence>
<evidence type="ECO:0000313" key="2">
    <source>
        <dbReference type="EMBL" id="QKS54010.1"/>
    </source>
</evidence>
<dbReference type="InterPro" id="IPR002586">
    <property type="entry name" value="CobQ/CobB/MinD/ParA_Nub-bd_dom"/>
</dbReference>
<gene>
    <name evidence="2" type="ORF">HUE56_26335</name>
</gene>
<dbReference type="InterPro" id="IPR050678">
    <property type="entry name" value="DNA_Partitioning_ATPase"/>
</dbReference>
<geneLocation type="plasmid" evidence="2 3">
    <name>unnamed6</name>
</geneLocation>
<accession>A0A6N1AR06</accession>
<keyword evidence="3" id="KW-1185">Reference proteome</keyword>
<evidence type="ECO:0000313" key="3">
    <source>
        <dbReference type="Proteomes" id="UP000509702"/>
    </source>
</evidence>
<dbReference type="PANTHER" id="PTHR13696">
    <property type="entry name" value="P-LOOP CONTAINING NUCLEOSIDE TRIPHOSPHATE HYDROLASE"/>
    <property type="match status" value="1"/>
</dbReference>
<dbReference type="Gene3D" id="3.40.50.300">
    <property type="entry name" value="P-loop containing nucleotide triphosphate hydrolases"/>
    <property type="match status" value="1"/>
</dbReference>
<dbReference type="InterPro" id="IPR027417">
    <property type="entry name" value="P-loop_NTPase"/>
</dbReference>
<reference evidence="2 3" key="1">
    <citation type="submission" date="2020-06" db="EMBL/GenBank/DDBJ databases">
        <title>Complete genome of Azosprillum oryzae KACC14407.</title>
        <authorList>
            <person name="Kim M."/>
            <person name="Park Y.-J."/>
            <person name="Shin J.-H."/>
        </authorList>
    </citation>
    <scope>NUCLEOTIDE SEQUENCE [LARGE SCALE GENOMIC DNA]</scope>
    <source>
        <strain evidence="2 3">KACC 14407</strain>
        <plasmid evidence="2 3">unnamed6</plasmid>
    </source>
</reference>